<comment type="caution">
    <text evidence="6">The sequence shown here is derived from an EMBL/GenBank/DDBJ whole genome shotgun (WGS) entry which is preliminary data.</text>
</comment>
<dbReference type="GO" id="GO:0004185">
    <property type="term" value="F:serine-type carboxypeptidase activity"/>
    <property type="evidence" value="ECO:0007669"/>
    <property type="project" value="InterPro"/>
</dbReference>
<dbReference type="SUPFAM" id="SSF53474">
    <property type="entry name" value="alpha/beta-Hydrolases"/>
    <property type="match status" value="1"/>
</dbReference>
<evidence type="ECO:0000256" key="1">
    <source>
        <dbReference type="ARBA" id="ARBA00009431"/>
    </source>
</evidence>
<dbReference type="PRINTS" id="PR00724">
    <property type="entry name" value="CRBOXYPTASEC"/>
</dbReference>
<name>A0AAD7DK38_MYCRO</name>
<evidence type="ECO:0000256" key="3">
    <source>
        <dbReference type="ARBA" id="ARBA00022670"/>
    </source>
</evidence>
<dbReference type="GO" id="GO:0006508">
    <property type="term" value="P:proteolysis"/>
    <property type="evidence" value="ECO:0007669"/>
    <property type="project" value="UniProtKB-KW"/>
</dbReference>
<gene>
    <name evidence="6" type="ORF">B0H17DRAFT_1168948</name>
</gene>
<keyword evidence="7" id="KW-1185">Reference proteome</keyword>
<keyword evidence="2 6" id="KW-0121">Carboxypeptidase</keyword>
<dbReference type="Proteomes" id="UP001221757">
    <property type="component" value="Unassembled WGS sequence"/>
</dbReference>
<dbReference type="PANTHER" id="PTHR11802:SF64">
    <property type="entry name" value="CARBOXYPEPTIDASE"/>
    <property type="match status" value="1"/>
</dbReference>
<dbReference type="GO" id="GO:0000324">
    <property type="term" value="C:fungal-type vacuole"/>
    <property type="evidence" value="ECO:0007669"/>
    <property type="project" value="TreeGrafter"/>
</dbReference>
<dbReference type="Gene3D" id="3.40.50.1820">
    <property type="entry name" value="alpha/beta hydrolase"/>
    <property type="match status" value="1"/>
</dbReference>
<dbReference type="AlphaFoldDB" id="A0AAD7DK38"/>
<dbReference type="Pfam" id="PF00450">
    <property type="entry name" value="Peptidase_S10"/>
    <property type="match status" value="2"/>
</dbReference>
<keyword evidence="4" id="KW-0378">Hydrolase</keyword>
<accession>A0AAD7DK38</accession>
<dbReference type="Gene3D" id="1.10.287.410">
    <property type="match status" value="1"/>
</dbReference>
<dbReference type="InterPro" id="IPR029058">
    <property type="entry name" value="AB_hydrolase_fold"/>
</dbReference>
<proteinExistence type="inferred from homology"/>
<evidence type="ECO:0000313" key="6">
    <source>
        <dbReference type="EMBL" id="KAJ7693093.1"/>
    </source>
</evidence>
<reference evidence="6" key="1">
    <citation type="submission" date="2023-03" db="EMBL/GenBank/DDBJ databases">
        <title>Massive genome expansion in bonnet fungi (Mycena s.s.) driven by repeated elements and novel gene families across ecological guilds.</title>
        <authorList>
            <consortium name="Lawrence Berkeley National Laboratory"/>
            <person name="Harder C.B."/>
            <person name="Miyauchi S."/>
            <person name="Viragh M."/>
            <person name="Kuo A."/>
            <person name="Thoen E."/>
            <person name="Andreopoulos B."/>
            <person name="Lu D."/>
            <person name="Skrede I."/>
            <person name="Drula E."/>
            <person name="Henrissat B."/>
            <person name="Morin E."/>
            <person name="Kohler A."/>
            <person name="Barry K."/>
            <person name="LaButti K."/>
            <person name="Morin E."/>
            <person name="Salamov A."/>
            <person name="Lipzen A."/>
            <person name="Mereny Z."/>
            <person name="Hegedus B."/>
            <person name="Baldrian P."/>
            <person name="Stursova M."/>
            <person name="Weitz H."/>
            <person name="Taylor A."/>
            <person name="Grigoriev I.V."/>
            <person name="Nagy L.G."/>
            <person name="Martin F."/>
            <person name="Kauserud H."/>
        </authorList>
    </citation>
    <scope>NUCLEOTIDE SEQUENCE</scope>
    <source>
        <strain evidence="6">CBHHK067</strain>
    </source>
</reference>
<organism evidence="6 7">
    <name type="scientific">Mycena rosella</name>
    <name type="common">Pink bonnet</name>
    <name type="synonym">Agaricus rosellus</name>
    <dbReference type="NCBI Taxonomy" id="1033263"/>
    <lineage>
        <taxon>Eukaryota</taxon>
        <taxon>Fungi</taxon>
        <taxon>Dikarya</taxon>
        <taxon>Basidiomycota</taxon>
        <taxon>Agaricomycotina</taxon>
        <taxon>Agaricomycetes</taxon>
        <taxon>Agaricomycetidae</taxon>
        <taxon>Agaricales</taxon>
        <taxon>Marasmiineae</taxon>
        <taxon>Mycenaceae</taxon>
        <taxon>Mycena</taxon>
    </lineage>
</organism>
<keyword evidence="5" id="KW-0325">Glycoprotein</keyword>
<evidence type="ECO:0000313" key="7">
    <source>
        <dbReference type="Proteomes" id="UP001221757"/>
    </source>
</evidence>
<keyword evidence="3" id="KW-0645">Protease</keyword>
<dbReference type="PANTHER" id="PTHR11802">
    <property type="entry name" value="SERINE PROTEASE FAMILY S10 SERINE CARBOXYPEPTIDASE"/>
    <property type="match status" value="1"/>
</dbReference>
<dbReference type="InterPro" id="IPR001563">
    <property type="entry name" value="Peptidase_S10"/>
</dbReference>
<comment type="similarity">
    <text evidence="1">Belongs to the peptidase S10 family.</text>
</comment>
<evidence type="ECO:0000256" key="2">
    <source>
        <dbReference type="ARBA" id="ARBA00022645"/>
    </source>
</evidence>
<sequence>MDRLIGRIARPCGKGADQISVHEVAIGSVATTNPAAATPQRLRVVENSGICETTLNVFQASGYGDLAANKSIFFWYFAARNKPATAPLALWFNGGPGASSMIGLLRELGPCRITNDSTSVTLNPYTWNINANLLFIDQPIGAGFSHGTKTVGTSEAAAMDVWHFLQIFLKDSHFSYLAVNDLAIWTESRVPCGNRDPSLCSHRLQVWGQYGPTFATHFLAQNTAVSARIIKGLHLNLKTLGIGNGLTDPISQYPGFLTYAASNPYHPLVSSDVIRQANISWNTPSTGCKARITACNRRGSDTICSDATSFCNNNIIDPLIGPFNLRIYYVLSDADDPYPPDITPYLESIRTTIGVDLEATWQETNGDVHTNFMATGDWMRSSLPDLELVIDSGVRVLIYNGDADYIVNFHGVEAMVASLQTKFSAEFKRHACEPYTTAGTFSYLRIYGAGHEVPAYKNGSLAVGQVALQFFEQTMANQSLSATY</sequence>
<evidence type="ECO:0000256" key="5">
    <source>
        <dbReference type="ARBA" id="ARBA00023180"/>
    </source>
</evidence>
<dbReference type="EMBL" id="JARKIE010000048">
    <property type="protein sequence ID" value="KAJ7693093.1"/>
    <property type="molecule type" value="Genomic_DNA"/>
</dbReference>
<protein>
    <submittedName>
        <fullName evidence="6">Serine carboxypeptidase</fullName>
    </submittedName>
</protein>
<evidence type="ECO:0000256" key="4">
    <source>
        <dbReference type="ARBA" id="ARBA00022801"/>
    </source>
</evidence>